<protein>
    <submittedName>
        <fullName evidence="2">Uncharacterized protein</fullName>
    </submittedName>
</protein>
<dbReference type="Proteomes" id="UP000594364">
    <property type="component" value="Chromosome 2"/>
</dbReference>
<organism evidence="2 3">
    <name type="scientific">Epichloe festucae (strain Fl1)</name>
    <dbReference type="NCBI Taxonomy" id="877507"/>
    <lineage>
        <taxon>Eukaryota</taxon>
        <taxon>Fungi</taxon>
        <taxon>Dikarya</taxon>
        <taxon>Ascomycota</taxon>
        <taxon>Pezizomycotina</taxon>
        <taxon>Sordariomycetes</taxon>
        <taxon>Hypocreomycetidae</taxon>
        <taxon>Hypocreales</taxon>
        <taxon>Clavicipitaceae</taxon>
        <taxon>Epichloe</taxon>
    </lineage>
</organism>
<reference evidence="2 3" key="1">
    <citation type="journal article" date="2018" name="PLoS Genet.">
        <title>Repeat elements organise 3D genome structure and mediate transcription in the filamentous fungus Epichloe festucae.</title>
        <authorList>
            <person name="Winter D.J."/>
            <person name="Ganley A.R.D."/>
            <person name="Young C.A."/>
            <person name="Liachko I."/>
            <person name="Schardl C.L."/>
            <person name="Dupont P.Y."/>
            <person name="Berry D."/>
            <person name="Ram A."/>
            <person name="Scott B."/>
            <person name="Cox M.P."/>
        </authorList>
    </citation>
    <scope>NUCLEOTIDE SEQUENCE [LARGE SCALE GENOMIC DNA]</scope>
    <source>
        <strain evidence="2 3">Fl1</strain>
    </source>
</reference>
<dbReference type="EMBL" id="CP031386">
    <property type="protein sequence ID" value="QPG98711.1"/>
    <property type="molecule type" value="Genomic_DNA"/>
</dbReference>
<name>A0A7S9KR34_EPIFF</name>
<sequence length="162" mass="17313">MQIKSSIAKAVAVFVVASGASAFTTVSNVQHTFFGDPDNNGGGNAIAYDCGRGYTAKGSGSFQDPLTMASVPGAYNKCEIVWDPYTKKYLRNEDICATCSGNQIDIWTGGGGSKKDQLACERRLTPNRGHNVIRFGSNGHQANTGPLWDGFCHPENVYPDAN</sequence>
<evidence type="ECO:0000256" key="1">
    <source>
        <dbReference type="SAM" id="SignalP"/>
    </source>
</evidence>
<keyword evidence="3" id="KW-1185">Reference proteome</keyword>
<feature type="chain" id="PRO_5034742469" evidence="1">
    <location>
        <begin position="23"/>
        <end position="162"/>
    </location>
</feature>
<dbReference type="OrthoDB" id="5332384at2759"/>
<proteinExistence type="predicted"/>
<evidence type="ECO:0000313" key="3">
    <source>
        <dbReference type="Proteomes" id="UP000594364"/>
    </source>
</evidence>
<feature type="signal peptide" evidence="1">
    <location>
        <begin position="1"/>
        <end position="22"/>
    </location>
</feature>
<gene>
    <name evidence="2" type="ORF">C2857_007889</name>
</gene>
<keyword evidence="1" id="KW-0732">Signal</keyword>
<evidence type="ECO:0000313" key="2">
    <source>
        <dbReference type="EMBL" id="QPG98711.1"/>
    </source>
</evidence>
<accession>A0A7S9KR34</accession>
<dbReference type="AlphaFoldDB" id="A0A7S9KR34"/>